<evidence type="ECO:0000256" key="1">
    <source>
        <dbReference type="SAM" id="MobiDB-lite"/>
    </source>
</evidence>
<dbReference type="PANTHER" id="PTHR38489:SF1">
    <property type="entry name" value="HISTONE CHAPERONE DOMAIN-CONTAINING PROTEIN"/>
    <property type="match status" value="1"/>
</dbReference>
<proteinExistence type="predicted"/>
<feature type="region of interest" description="Disordered" evidence="1">
    <location>
        <begin position="87"/>
        <end position="135"/>
    </location>
</feature>
<organism evidence="2">
    <name type="scientific">Aphanomyces invadans</name>
    <dbReference type="NCBI Taxonomy" id="157072"/>
    <lineage>
        <taxon>Eukaryota</taxon>
        <taxon>Sar</taxon>
        <taxon>Stramenopiles</taxon>
        <taxon>Oomycota</taxon>
        <taxon>Saprolegniomycetes</taxon>
        <taxon>Saprolegniales</taxon>
        <taxon>Verrucalvaceae</taxon>
        <taxon>Aphanomyces</taxon>
    </lineage>
</organism>
<feature type="compositionally biased region" description="Polar residues" evidence="1">
    <location>
        <begin position="109"/>
        <end position="135"/>
    </location>
</feature>
<dbReference type="InterPro" id="IPR027921">
    <property type="entry name" value="NOPCHAP1"/>
</dbReference>
<dbReference type="eggNOG" id="ENOG502SAEP">
    <property type="taxonomic scope" value="Eukaryota"/>
</dbReference>
<dbReference type="OrthoDB" id="1112980at2759"/>
<feature type="region of interest" description="Disordered" evidence="1">
    <location>
        <begin position="1"/>
        <end position="26"/>
    </location>
</feature>
<dbReference type="PANTHER" id="PTHR38489">
    <property type="entry name" value="HISTONE CHAPERONE DOMAIN-CONTAINING PROTEIN"/>
    <property type="match status" value="1"/>
</dbReference>
<reference evidence="2" key="1">
    <citation type="submission" date="2013-12" db="EMBL/GenBank/DDBJ databases">
        <title>The Genome Sequence of Aphanomyces invadans NJM9701.</title>
        <authorList>
            <consortium name="The Broad Institute Genomics Platform"/>
            <person name="Russ C."/>
            <person name="Tyler B."/>
            <person name="van West P."/>
            <person name="Dieguez-Uribeondo J."/>
            <person name="Young S.K."/>
            <person name="Zeng Q."/>
            <person name="Gargeya S."/>
            <person name="Fitzgerald M."/>
            <person name="Abouelleil A."/>
            <person name="Alvarado L."/>
            <person name="Chapman S.B."/>
            <person name="Gainer-Dewar J."/>
            <person name="Goldberg J."/>
            <person name="Griggs A."/>
            <person name="Gujja S."/>
            <person name="Hansen M."/>
            <person name="Howarth C."/>
            <person name="Imamovic A."/>
            <person name="Ireland A."/>
            <person name="Larimer J."/>
            <person name="McCowan C."/>
            <person name="Murphy C."/>
            <person name="Pearson M."/>
            <person name="Poon T.W."/>
            <person name="Priest M."/>
            <person name="Roberts A."/>
            <person name="Saif S."/>
            <person name="Shea T."/>
            <person name="Sykes S."/>
            <person name="Wortman J."/>
            <person name="Nusbaum C."/>
            <person name="Birren B."/>
        </authorList>
    </citation>
    <scope>NUCLEOTIDE SEQUENCE [LARGE SCALE GENOMIC DNA]</scope>
    <source>
        <strain evidence="2">NJM9701</strain>
    </source>
</reference>
<sequence>MHSTVLAATPAAETTMSAPPFPRPNFSTAVPKSALFSKLEAFLPQIERENKSLAKAISDGEADKFNIEVDETDTEKPVIQMDFALGVMGDKDDDDSGSEEDIPQDIQFKVQSPNTSIRLTPPSSVQSRPLIQELN</sequence>
<dbReference type="RefSeq" id="XP_008861470.1">
    <property type="nucleotide sequence ID" value="XM_008863248.1"/>
</dbReference>
<dbReference type="AlphaFoldDB" id="A0A024UUP4"/>
<accession>A0A024UUP4</accession>
<dbReference type="STRING" id="157072.A0A024UUP4"/>
<feature type="compositionally biased region" description="Acidic residues" evidence="1">
    <location>
        <begin position="91"/>
        <end position="103"/>
    </location>
</feature>
<protein>
    <submittedName>
        <fullName evidence="2">Uncharacterized protein</fullName>
    </submittedName>
</protein>
<dbReference type="GeneID" id="20077497"/>
<evidence type="ECO:0000313" key="2">
    <source>
        <dbReference type="EMBL" id="ETW10059.1"/>
    </source>
</evidence>
<dbReference type="EMBL" id="KI913952">
    <property type="protein sequence ID" value="ETW10059.1"/>
    <property type="molecule type" value="Genomic_DNA"/>
</dbReference>
<dbReference type="Pfam" id="PF15370">
    <property type="entry name" value="NOPCHAP1"/>
    <property type="match status" value="1"/>
</dbReference>
<dbReference type="GO" id="GO:0000492">
    <property type="term" value="P:box C/D snoRNP assembly"/>
    <property type="evidence" value="ECO:0007669"/>
    <property type="project" value="InterPro"/>
</dbReference>
<dbReference type="VEuPathDB" id="FungiDB:H310_00447"/>
<gene>
    <name evidence="2" type="ORF">H310_00447</name>
</gene>
<name>A0A024UUP4_9STRA</name>